<protein>
    <recommendedName>
        <fullName evidence="6">Regulator of G protein signaling 3a</fullName>
    </recommendedName>
</protein>
<dbReference type="CDD" id="cd06711">
    <property type="entry name" value="PDZ_RGS3-like"/>
    <property type="match status" value="1"/>
</dbReference>
<evidence type="ECO:0000259" key="3">
    <source>
        <dbReference type="PROSITE" id="PS50132"/>
    </source>
</evidence>
<dbReference type="FunFam" id="1.10.167.10:FF:000001">
    <property type="entry name" value="Putative regulator of g-protein signaling 12"/>
    <property type="match status" value="1"/>
</dbReference>
<reference evidence="5" key="1">
    <citation type="journal article" date="2004" name="Nature">
        <title>Genome duplication in the teleost fish Tetraodon nigroviridis reveals the early vertebrate proto-karyotype.</title>
        <authorList>
            <person name="Jaillon O."/>
            <person name="Aury J.-M."/>
            <person name="Brunet F."/>
            <person name="Petit J.-L."/>
            <person name="Stange-Thomann N."/>
            <person name="Mauceli E."/>
            <person name="Bouneau L."/>
            <person name="Fischer C."/>
            <person name="Ozouf-Costaz C."/>
            <person name="Bernot A."/>
            <person name="Nicaud S."/>
            <person name="Jaffe D."/>
            <person name="Fisher S."/>
            <person name="Lutfalla G."/>
            <person name="Dossat C."/>
            <person name="Segurens B."/>
            <person name="Dasilva C."/>
            <person name="Salanoubat M."/>
            <person name="Levy M."/>
            <person name="Boudet N."/>
            <person name="Castellano S."/>
            <person name="Anthouard V."/>
            <person name="Jubin C."/>
            <person name="Castelli V."/>
            <person name="Katinka M."/>
            <person name="Vacherie B."/>
            <person name="Biemont C."/>
            <person name="Skalli Z."/>
            <person name="Cattolico L."/>
            <person name="Poulain J."/>
            <person name="De Berardinis V."/>
            <person name="Cruaud C."/>
            <person name="Duprat S."/>
            <person name="Brottier P."/>
            <person name="Coutanceau J.-P."/>
            <person name="Gouzy J."/>
            <person name="Parra G."/>
            <person name="Lardier G."/>
            <person name="Chapple C."/>
            <person name="McKernan K.J."/>
            <person name="McEwan P."/>
            <person name="Bosak S."/>
            <person name="Kellis M."/>
            <person name="Volff J.-N."/>
            <person name="Guigo R."/>
            <person name="Zody M.C."/>
            <person name="Mesirov J."/>
            <person name="Lindblad-Toh K."/>
            <person name="Birren B."/>
            <person name="Nusbaum C."/>
            <person name="Kahn D."/>
            <person name="Robinson-Rechavi M."/>
            <person name="Laudet V."/>
            <person name="Schachter V."/>
            <person name="Quetier F."/>
            <person name="Saurin W."/>
            <person name="Scarpelli C."/>
            <person name="Wincker P."/>
            <person name="Lander E.S."/>
            <person name="Weissenbach J."/>
            <person name="Roest Crollius H."/>
        </authorList>
    </citation>
    <scope>NUCLEOTIDE SEQUENCE [LARGE SCALE GENOMIC DNA]</scope>
</reference>
<keyword evidence="5" id="KW-1185">Reference proteome</keyword>
<proteinExistence type="predicted"/>
<dbReference type="Pfam" id="PF00615">
    <property type="entry name" value="RGS"/>
    <property type="match status" value="1"/>
</dbReference>
<dbReference type="GO" id="GO:0005886">
    <property type="term" value="C:plasma membrane"/>
    <property type="evidence" value="ECO:0007669"/>
    <property type="project" value="TreeGrafter"/>
</dbReference>
<feature type="region of interest" description="Disordered" evidence="1">
    <location>
        <begin position="639"/>
        <end position="658"/>
    </location>
</feature>
<dbReference type="InterPro" id="IPR036034">
    <property type="entry name" value="PDZ_sf"/>
</dbReference>
<dbReference type="Pfam" id="PF00595">
    <property type="entry name" value="PDZ"/>
    <property type="match status" value="1"/>
</dbReference>
<dbReference type="Ensembl" id="ENSTNIT00000000372.1">
    <property type="protein sequence ID" value="ENSTNIP00000001623.1"/>
    <property type="gene ID" value="ENSTNIG00000002479.1"/>
</dbReference>
<dbReference type="STRING" id="99883.ENSTNIP00000001623"/>
<reference evidence="4" key="2">
    <citation type="submission" date="2025-08" db="UniProtKB">
        <authorList>
            <consortium name="Ensembl"/>
        </authorList>
    </citation>
    <scope>IDENTIFICATION</scope>
</reference>
<reference evidence="4" key="3">
    <citation type="submission" date="2025-09" db="UniProtKB">
        <authorList>
            <consortium name="Ensembl"/>
        </authorList>
    </citation>
    <scope>IDENTIFICATION</scope>
</reference>
<dbReference type="SMART" id="SM00228">
    <property type="entry name" value="PDZ"/>
    <property type="match status" value="1"/>
</dbReference>
<feature type="domain" description="PDZ" evidence="2">
    <location>
        <begin position="18"/>
        <end position="95"/>
    </location>
</feature>
<dbReference type="PROSITE" id="PS50106">
    <property type="entry name" value="PDZ"/>
    <property type="match status" value="1"/>
</dbReference>
<dbReference type="SUPFAM" id="SSF48097">
    <property type="entry name" value="Regulator of G-protein signaling, RGS"/>
    <property type="match status" value="1"/>
</dbReference>
<accession>H3C057</accession>
<dbReference type="PANTHER" id="PTHR46848:SF1">
    <property type="entry name" value="REGULATOR OF G-PROTEIN SIGNALING 3"/>
    <property type="match status" value="1"/>
</dbReference>
<dbReference type="AlphaFoldDB" id="H3C057"/>
<evidence type="ECO:0000313" key="4">
    <source>
        <dbReference type="Ensembl" id="ENSTNIP00000001623.1"/>
    </source>
</evidence>
<evidence type="ECO:0000256" key="1">
    <source>
        <dbReference type="SAM" id="MobiDB-lite"/>
    </source>
</evidence>
<dbReference type="InterPro" id="IPR036305">
    <property type="entry name" value="RGS_sf"/>
</dbReference>
<dbReference type="OMA" id="KNPKYDQ"/>
<organism evidence="4 5">
    <name type="scientific">Tetraodon nigroviridis</name>
    <name type="common">Spotted green pufferfish</name>
    <name type="synonym">Chelonodon nigroviridis</name>
    <dbReference type="NCBI Taxonomy" id="99883"/>
    <lineage>
        <taxon>Eukaryota</taxon>
        <taxon>Metazoa</taxon>
        <taxon>Chordata</taxon>
        <taxon>Craniata</taxon>
        <taxon>Vertebrata</taxon>
        <taxon>Euteleostomi</taxon>
        <taxon>Actinopterygii</taxon>
        <taxon>Neopterygii</taxon>
        <taxon>Teleostei</taxon>
        <taxon>Neoteleostei</taxon>
        <taxon>Acanthomorphata</taxon>
        <taxon>Eupercaria</taxon>
        <taxon>Tetraodontiformes</taxon>
        <taxon>Tetradontoidea</taxon>
        <taxon>Tetraodontidae</taxon>
        <taxon>Tetraodon</taxon>
    </lineage>
</organism>
<dbReference type="InterPro" id="IPR044926">
    <property type="entry name" value="RGS_subdomain_2"/>
</dbReference>
<dbReference type="InterPro" id="IPR001478">
    <property type="entry name" value="PDZ"/>
</dbReference>
<dbReference type="InParanoid" id="H3C057"/>
<name>H3C057_TETNG</name>
<sequence length="916" mass="101814">MHTIHRLCPVCVEQNLPQINIVRGKDGFGFTICSDSPVKVQAVDTGGPAHQSGLCQGDVVLQLNGLPVETWKCIDLAHAIRSCPSRIVLVVWRCLPELRSAWLGAERRSSGPKNDHLREEGPSKEDWYKSRDLWSRLLHEKEISVPVYCLSFCFDALGSLWRVLKKEVCEEDQEVSDFSWVTQVTSSAGDNYIILSPVNTGGQAILLQLYSVWHLPKEPQVGLLAHSLIGQTSTLPPTVSSASPSSYGNYQNCTIVQSHRLSTSFGAHCTLAPKTLIFPVFVQPLDLCTPERTLLMAEEMVLHQPDLLYCREVTVLIYSDLLLFTREDEAGRYNVLQTPQYLNTLQLKEGRSADFCCCLFSLEALSIDQKVRVSLCLHDNSQLQVVPTEMGFINQVTHKPCKSPDGQKMHQTPDMHAPDCCVDVPVTPRKPRNPRKPESQENSCHQHLLCSPAIPRDNNNSNKENKRKITSSCSENTSISNDIVITVGLSLFASLPSLCPSLQLTDFDILSPHEPPLFYHCSTSSSSVHPSLMPPSSTLCDPLRSSSFALSSLIPPLPSSTPPLSSLSLSNPFQAPPPLPLPSTTAKSPVWKKRGGTDEAVEESQQGEGESASETLESVAGVRGHDIQLGPAHCIMKEDGEKSNEEGGATGEQVPFRAEGLRRSRSEGFLLLEPQSPRFLSDSTIHRLIQPTLDLKTVSCRPSIQTLRKQLTQDGGSLNQMLLFLNGTKSSDVRRLHLKKKTKNLAADVRSCLPFLQPQKSNAGVHGNSLEKALRNNRPSLKEVLRWAESLEALLTNQYGVTVFRHFLRSEFSEENLDFWLAVERFKQTRSICKMAARAKKIYNEFVSTSAARQVNMDSSVRETTLQSLRLGVSPASFQLAQDRIFTLMETDSYPRFLKSRLYIQLAKQDVQATTK</sequence>
<dbReference type="HOGENOM" id="CLU_005574_0_0_1"/>
<dbReference type="InterPro" id="IPR024066">
    <property type="entry name" value="RGS_subdom1/3"/>
</dbReference>
<evidence type="ECO:0008006" key="6">
    <source>
        <dbReference type="Google" id="ProtNLM"/>
    </source>
</evidence>
<evidence type="ECO:0000259" key="2">
    <source>
        <dbReference type="PROSITE" id="PS50106"/>
    </source>
</evidence>
<dbReference type="PROSITE" id="PS50132">
    <property type="entry name" value="RGS"/>
    <property type="match status" value="1"/>
</dbReference>
<dbReference type="Gene3D" id="1.10.196.10">
    <property type="match status" value="2"/>
</dbReference>
<dbReference type="SMART" id="SM00315">
    <property type="entry name" value="RGS"/>
    <property type="match status" value="1"/>
</dbReference>
<dbReference type="PRINTS" id="PR01301">
    <property type="entry name" value="RGSPROTEIN"/>
</dbReference>
<feature type="region of interest" description="Disordered" evidence="1">
    <location>
        <begin position="422"/>
        <end position="472"/>
    </location>
</feature>
<feature type="compositionally biased region" description="Low complexity" evidence="1">
    <location>
        <begin position="603"/>
        <end position="614"/>
    </location>
</feature>
<feature type="domain" description="RGS" evidence="3">
    <location>
        <begin position="790"/>
        <end position="907"/>
    </location>
</feature>
<dbReference type="GeneTree" id="ENSGT00940000154416"/>
<evidence type="ECO:0000313" key="5">
    <source>
        <dbReference type="Proteomes" id="UP000007303"/>
    </source>
</evidence>
<dbReference type="Proteomes" id="UP000007303">
    <property type="component" value="Unassembled WGS sequence"/>
</dbReference>
<dbReference type="SUPFAM" id="SSF50156">
    <property type="entry name" value="PDZ domain-like"/>
    <property type="match status" value="1"/>
</dbReference>
<dbReference type="Gene3D" id="1.10.167.10">
    <property type="entry name" value="Regulator of G-protein Signalling 4, domain 2"/>
    <property type="match status" value="1"/>
</dbReference>
<dbReference type="PANTHER" id="PTHR46848">
    <property type="entry name" value="REGULATOR OF G-PROTEIN SIGNALING 3"/>
    <property type="match status" value="1"/>
</dbReference>
<dbReference type="GO" id="GO:0005634">
    <property type="term" value="C:nucleus"/>
    <property type="evidence" value="ECO:0007669"/>
    <property type="project" value="TreeGrafter"/>
</dbReference>
<feature type="compositionally biased region" description="Low complexity" evidence="1">
    <location>
        <begin position="562"/>
        <end position="572"/>
    </location>
</feature>
<feature type="region of interest" description="Disordered" evidence="1">
    <location>
        <begin position="560"/>
        <end position="617"/>
    </location>
</feature>
<dbReference type="Gene3D" id="2.30.42.10">
    <property type="match status" value="1"/>
</dbReference>
<dbReference type="InterPro" id="IPR016137">
    <property type="entry name" value="RGS"/>
</dbReference>